<dbReference type="EMBL" id="QNRK01000008">
    <property type="protein sequence ID" value="RBP15535.1"/>
    <property type="molecule type" value="Genomic_DNA"/>
</dbReference>
<dbReference type="SUPFAM" id="SSF111369">
    <property type="entry name" value="HlyD-like secretion proteins"/>
    <property type="match status" value="1"/>
</dbReference>
<evidence type="ECO:0000256" key="4">
    <source>
        <dbReference type="ARBA" id="ARBA00023136"/>
    </source>
</evidence>
<dbReference type="InterPro" id="IPR058634">
    <property type="entry name" value="AaeA-lik-b-barrel"/>
</dbReference>
<dbReference type="Gene3D" id="2.40.30.170">
    <property type="match status" value="1"/>
</dbReference>
<proteinExistence type="inferred from homology"/>
<evidence type="ECO:0000256" key="2">
    <source>
        <dbReference type="ARBA" id="ARBA00022692"/>
    </source>
</evidence>
<protein>
    <submittedName>
        <fullName evidence="9">RND family efflux transporter MFP subunit</fullName>
    </submittedName>
</protein>
<dbReference type="AlphaFoldDB" id="A0A366FP95"/>
<dbReference type="InterPro" id="IPR006143">
    <property type="entry name" value="RND_pump_MFP"/>
</dbReference>
<dbReference type="PANTHER" id="PTHR30367">
    <property type="entry name" value="P-HYDROXYBENZOIC ACID EFFLUX PUMP SUBUNIT AAEA-RELATED"/>
    <property type="match status" value="1"/>
</dbReference>
<name>A0A366FP95_9HYPH</name>
<dbReference type="Proteomes" id="UP000253529">
    <property type="component" value="Unassembled WGS sequence"/>
</dbReference>
<evidence type="ECO:0000259" key="8">
    <source>
        <dbReference type="Pfam" id="PF25963"/>
    </source>
</evidence>
<dbReference type="OrthoDB" id="9811754at2"/>
<feature type="compositionally biased region" description="Basic and acidic residues" evidence="5">
    <location>
        <begin position="405"/>
        <end position="414"/>
    </location>
</feature>
<feature type="transmembrane region" description="Helical" evidence="6">
    <location>
        <begin position="20"/>
        <end position="40"/>
    </location>
</feature>
<keyword evidence="3 6" id="KW-1133">Transmembrane helix</keyword>
<gene>
    <name evidence="9" type="ORF">DFR50_10892</name>
</gene>
<comment type="similarity">
    <text evidence="1">Belongs to the membrane fusion protein (MFP) (TC 8.A.1) family.</text>
</comment>
<dbReference type="GO" id="GO:0016020">
    <property type="term" value="C:membrane"/>
    <property type="evidence" value="ECO:0007669"/>
    <property type="project" value="InterPro"/>
</dbReference>
<feature type="domain" description="Multidrug resistance protein MdtA-like barrel-sandwich hybrid" evidence="7">
    <location>
        <begin position="58"/>
        <end position="195"/>
    </location>
</feature>
<evidence type="ECO:0000259" key="7">
    <source>
        <dbReference type="Pfam" id="PF25917"/>
    </source>
</evidence>
<keyword evidence="10" id="KW-1185">Reference proteome</keyword>
<dbReference type="Pfam" id="PF25917">
    <property type="entry name" value="BSH_RND"/>
    <property type="match status" value="1"/>
</dbReference>
<organism evidence="9 10">
    <name type="scientific">Roseiarcus fermentans</name>
    <dbReference type="NCBI Taxonomy" id="1473586"/>
    <lineage>
        <taxon>Bacteria</taxon>
        <taxon>Pseudomonadati</taxon>
        <taxon>Pseudomonadota</taxon>
        <taxon>Alphaproteobacteria</taxon>
        <taxon>Hyphomicrobiales</taxon>
        <taxon>Roseiarcaceae</taxon>
        <taxon>Roseiarcus</taxon>
    </lineage>
</organism>
<dbReference type="GO" id="GO:0022857">
    <property type="term" value="F:transmembrane transporter activity"/>
    <property type="evidence" value="ECO:0007669"/>
    <property type="project" value="InterPro"/>
</dbReference>
<keyword evidence="4 6" id="KW-0472">Membrane</keyword>
<sequence length="443" mass="46033">MASAGTDAGVAARSWPRGALRAFATLAAVAIAAALAWFAWRAYMGSPWTRDGTVRAYIVTIDPQVAGQIVALPTRDNQLVRKGDLLFQIDPSSYAIAARRAEAQVDQAKAVAQNAAAEWTRRQKLNDLAVTLEEQQIYAAKSLSANAQLQIALAELDNARLDLARTRVVSPVNGYVTNLLARTGDYANVGQREVSLIDADSFWVDAYFEETFLATIHDGDAATVKLMSDPRDLRGHVESLARGISVPNAAPSGLGLATVNPIFAFVRLAQRVPVRIHLDAVPADLRLVAGTTATVAIDPSPARAADATRSGIASAPGAGASPIAPVPVAGPPTPAVASTSLAAADASAAAILPALAIAAGATSGPGAPPPAGAINHGEAGGSSARPTPPASVAREEATEIASEEAFDRTLDIEGRPTAVQPPPRAPETLRRRGSQGRRHRERP</sequence>
<evidence type="ECO:0000313" key="10">
    <source>
        <dbReference type="Proteomes" id="UP000253529"/>
    </source>
</evidence>
<dbReference type="InterPro" id="IPR058625">
    <property type="entry name" value="MdtA-like_BSH"/>
</dbReference>
<evidence type="ECO:0000256" key="3">
    <source>
        <dbReference type="ARBA" id="ARBA00022989"/>
    </source>
</evidence>
<dbReference type="NCBIfam" id="TIGR01730">
    <property type="entry name" value="RND_mfp"/>
    <property type="match status" value="1"/>
</dbReference>
<dbReference type="PANTHER" id="PTHR30367:SF1">
    <property type="entry name" value="MULTIDRUG RESISTANCE PROTEIN MDTN"/>
    <property type="match status" value="1"/>
</dbReference>
<evidence type="ECO:0000256" key="1">
    <source>
        <dbReference type="ARBA" id="ARBA00009477"/>
    </source>
</evidence>
<accession>A0A366FP95</accession>
<reference evidence="9 10" key="1">
    <citation type="submission" date="2018-06" db="EMBL/GenBank/DDBJ databases">
        <title>Genomic Encyclopedia of Type Strains, Phase IV (KMG-IV): sequencing the most valuable type-strain genomes for metagenomic binning, comparative biology and taxonomic classification.</title>
        <authorList>
            <person name="Goeker M."/>
        </authorList>
    </citation>
    <scope>NUCLEOTIDE SEQUENCE [LARGE SCALE GENOMIC DNA]</scope>
    <source>
        <strain evidence="9 10">DSM 24875</strain>
    </source>
</reference>
<comment type="caution">
    <text evidence="9">The sequence shown here is derived from an EMBL/GenBank/DDBJ whole genome shotgun (WGS) entry which is preliminary data.</text>
</comment>
<dbReference type="InterPro" id="IPR050393">
    <property type="entry name" value="MFP_Efflux_Pump"/>
</dbReference>
<dbReference type="Pfam" id="PF25963">
    <property type="entry name" value="Beta-barrel_AAEA"/>
    <property type="match status" value="1"/>
</dbReference>
<evidence type="ECO:0000313" key="9">
    <source>
        <dbReference type="EMBL" id="RBP15535.1"/>
    </source>
</evidence>
<dbReference type="Gene3D" id="2.40.50.100">
    <property type="match status" value="1"/>
</dbReference>
<feature type="region of interest" description="Disordered" evidence="5">
    <location>
        <begin position="363"/>
        <end position="443"/>
    </location>
</feature>
<feature type="compositionally biased region" description="Basic residues" evidence="5">
    <location>
        <begin position="431"/>
        <end position="443"/>
    </location>
</feature>
<evidence type="ECO:0000256" key="6">
    <source>
        <dbReference type="SAM" id="Phobius"/>
    </source>
</evidence>
<dbReference type="RefSeq" id="WP_113888836.1">
    <property type="nucleotide sequence ID" value="NZ_QNRK01000008.1"/>
</dbReference>
<feature type="domain" description="p-hydroxybenzoic acid efflux pump subunit AaeA-like beta-barrel" evidence="8">
    <location>
        <begin position="201"/>
        <end position="297"/>
    </location>
</feature>
<evidence type="ECO:0000256" key="5">
    <source>
        <dbReference type="SAM" id="MobiDB-lite"/>
    </source>
</evidence>
<keyword evidence="2 6" id="KW-0812">Transmembrane</keyword>